<feature type="domain" description="MRNA cap 0 methyltransferase" evidence="9">
    <location>
        <begin position="625"/>
        <end position="904"/>
    </location>
</feature>
<dbReference type="PANTHER" id="PTHR12189">
    <property type="entry name" value="MRNA GUANINE-7- METHYLTRANSFERASE"/>
    <property type="match status" value="1"/>
</dbReference>
<evidence type="ECO:0000256" key="7">
    <source>
        <dbReference type="ARBA" id="ARBA00022884"/>
    </source>
</evidence>
<keyword evidence="8" id="KW-0342">GTP-binding</keyword>
<evidence type="ECO:0000256" key="8">
    <source>
        <dbReference type="ARBA" id="ARBA00023134"/>
    </source>
</evidence>
<dbReference type="GO" id="GO:0005525">
    <property type="term" value="F:GTP binding"/>
    <property type="evidence" value="ECO:0007669"/>
    <property type="project" value="UniProtKB-KW"/>
</dbReference>
<dbReference type="InterPro" id="IPR037238">
    <property type="entry name" value="YbiA-like_sf"/>
</dbReference>
<keyword evidence="6" id="KW-0547">Nucleotide-binding</keyword>
<protein>
    <recommendedName>
        <fullName evidence="2">mRNA (guanine-N(7))-methyltransferase</fullName>
        <ecNumber evidence="2">2.1.1.56</ecNumber>
    </recommendedName>
</protein>
<reference evidence="10" key="1">
    <citation type="journal article" date="2020" name="Nature">
        <title>Giant virus diversity and host interactions through global metagenomics.</title>
        <authorList>
            <person name="Schulz F."/>
            <person name="Roux S."/>
            <person name="Paez-Espino D."/>
            <person name="Jungbluth S."/>
            <person name="Walsh D.A."/>
            <person name="Denef V.J."/>
            <person name="McMahon K.D."/>
            <person name="Konstantinidis K.T."/>
            <person name="Eloe-Fadrosh E.A."/>
            <person name="Kyrpides N.C."/>
            <person name="Woyke T."/>
        </authorList>
    </citation>
    <scope>NUCLEOTIDE SEQUENCE</scope>
    <source>
        <strain evidence="10">GVMAG-M-3300025778-1</strain>
    </source>
</reference>
<dbReference type="Gene3D" id="3.30.470.30">
    <property type="entry name" value="DNA ligase/mRNA capping enzyme"/>
    <property type="match status" value="1"/>
</dbReference>
<dbReference type="InterPro" id="IPR039753">
    <property type="entry name" value="RG7MT1"/>
</dbReference>
<dbReference type="InterPro" id="IPR033469">
    <property type="entry name" value="CYTH-like_dom_sf"/>
</dbReference>
<dbReference type="SUPFAM" id="SSF53335">
    <property type="entry name" value="S-adenosyl-L-methionine-dependent methyltransferases"/>
    <property type="match status" value="1"/>
</dbReference>
<dbReference type="SUPFAM" id="SSF50249">
    <property type="entry name" value="Nucleic acid-binding proteins"/>
    <property type="match status" value="1"/>
</dbReference>
<organism evidence="10">
    <name type="scientific">viral metagenome</name>
    <dbReference type="NCBI Taxonomy" id="1070528"/>
    <lineage>
        <taxon>unclassified sequences</taxon>
        <taxon>metagenomes</taxon>
        <taxon>organismal metagenomes</taxon>
    </lineage>
</organism>
<dbReference type="GO" id="GO:0003723">
    <property type="term" value="F:RNA binding"/>
    <property type="evidence" value="ECO:0007669"/>
    <property type="project" value="UniProtKB-KW"/>
</dbReference>
<dbReference type="InterPro" id="IPR029063">
    <property type="entry name" value="SAM-dependent_MTases_sf"/>
</dbReference>
<dbReference type="GO" id="GO:0004484">
    <property type="term" value="F:mRNA guanylyltransferase activity"/>
    <property type="evidence" value="ECO:0007669"/>
    <property type="project" value="InterPro"/>
</dbReference>
<evidence type="ECO:0000256" key="4">
    <source>
        <dbReference type="ARBA" id="ARBA00022679"/>
    </source>
</evidence>
<evidence type="ECO:0000256" key="2">
    <source>
        <dbReference type="ARBA" id="ARBA00011926"/>
    </source>
</evidence>
<evidence type="ECO:0000313" key="10">
    <source>
        <dbReference type="EMBL" id="QHU00014.1"/>
    </source>
</evidence>
<dbReference type="NCBIfam" id="TIGR02464">
    <property type="entry name" value="ribofla_fusion"/>
    <property type="match status" value="1"/>
</dbReference>
<dbReference type="EC" id="2.1.1.56" evidence="2"/>
<evidence type="ECO:0000256" key="3">
    <source>
        <dbReference type="ARBA" id="ARBA00022603"/>
    </source>
</evidence>
<evidence type="ECO:0000259" key="9">
    <source>
        <dbReference type="PROSITE" id="PS51562"/>
    </source>
</evidence>
<name>A0A6C0J8P6_9ZZZZ</name>
<dbReference type="PROSITE" id="PS51562">
    <property type="entry name" value="RNA_CAP0_MT"/>
    <property type="match status" value="1"/>
</dbReference>
<dbReference type="SUPFAM" id="SSF143990">
    <property type="entry name" value="YbiA-like"/>
    <property type="match status" value="1"/>
</dbReference>
<keyword evidence="5" id="KW-0949">S-adenosyl-L-methionine</keyword>
<dbReference type="InterPro" id="IPR001339">
    <property type="entry name" value="mRNA_cap_enzyme_adenylation"/>
</dbReference>
<dbReference type="Pfam" id="PF01331">
    <property type="entry name" value="mRNA_cap_enzyme"/>
    <property type="match status" value="1"/>
</dbReference>
<dbReference type="Pfam" id="PF03291">
    <property type="entry name" value="mRNA_G-N7_MeTrfase"/>
    <property type="match status" value="1"/>
</dbReference>
<dbReference type="Gene3D" id="1.10.357.40">
    <property type="entry name" value="YbiA-like"/>
    <property type="match status" value="1"/>
</dbReference>
<dbReference type="InterPro" id="IPR012340">
    <property type="entry name" value="NA-bd_OB-fold"/>
</dbReference>
<dbReference type="CDD" id="cd15457">
    <property type="entry name" value="NADAR"/>
    <property type="match status" value="1"/>
</dbReference>
<dbReference type="SUPFAM" id="SSF56091">
    <property type="entry name" value="DNA ligase/mRNA capping enzyme, catalytic domain"/>
    <property type="match status" value="1"/>
</dbReference>
<dbReference type="Gene3D" id="2.40.50.140">
    <property type="entry name" value="Nucleic acid-binding proteins"/>
    <property type="match status" value="1"/>
</dbReference>
<keyword evidence="7" id="KW-0694">RNA-binding</keyword>
<comment type="pathway">
    <text evidence="1">mRNA processing; mRNA capping.</text>
</comment>
<evidence type="ECO:0000256" key="6">
    <source>
        <dbReference type="ARBA" id="ARBA00022741"/>
    </source>
</evidence>
<dbReference type="GO" id="GO:0005634">
    <property type="term" value="C:nucleus"/>
    <property type="evidence" value="ECO:0007669"/>
    <property type="project" value="TreeGrafter"/>
</dbReference>
<evidence type="ECO:0000256" key="1">
    <source>
        <dbReference type="ARBA" id="ARBA00005129"/>
    </source>
</evidence>
<dbReference type="InterPro" id="IPR004971">
    <property type="entry name" value="mRNA_G-N7_MeTrfase_dom"/>
</dbReference>
<keyword evidence="3" id="KW-0489">Methyltransferase</keyword>
<dbReference type="GO" id="GO:0004482">
    <property type="term" value="F:mRNA 5'-cap (guanine-N7-)-methyltransferase activity"/>
    <property type="evidence" value="ECO:0007669"/>
    <property type="project" value="UniProtKB-EC"/>
</dbReference>
<proteinExistence type="predicted"/>
<dbReference type="EMBL" id="MN740320">
    <property type="protein sequence ID" value="QHU00014.1"/>
    <property type="molecule type" value="Genomic_DNA"/>
</dbReference>
<dbReference type="InterPro" id="IPR012816">
    <property type="entry name" value="NADAR"/>
</dbReference>
<dbReference type="PANTHER" id="PTHR12189:SF2">
    <property type="entry name" value="MRNA CAP GUANINE-N7 METHYLTRANSFERASE"/>
    <property type="match status" value="1"/>
</dbReference>
<dbReference type="SUPFAM" id="SSF55154">
    <property type="entry name" value="CYTH-like phosphatases"/>
    <property type="match status" value="1"/>
</dbReference>
<accession>A0A6C0J8P6</accession>
<sequence length="1128" mass="128153">MASEMLPSTVRDYFKLASNDSKLELECKLLAGEITTKDAADRIIKSLPAQFKEENYATFTYADGIRVVVNGAANIHKVCISNSFRGVPVHVQKKTRHAKGDLELPEYNLKFTLREEQDVRRDFTGAPMDPMSHVRIILRRTWLVGHLQVDFSLVKSKTRQMKTFSEILKQTPSYELELELVDRKAAIDDLMVSFERTIRTILSAFQQTSFILPKSDTKRYNDEFAVRGIKFVNPVTLERRHLRQDRAHNILKGYTVTNKADGERCMLTVMRDKRVILIRSTGIVSWTGFTASKDVHVGDTFDGEYLSGLNLFCIFDTYAFRGKDVRMLPLMTTDEDIAARPTFSRLGCAREFLKDWALDFALSATGNRMFRIESKMFLAGDGTAMEECVAKIMSTKFEYETDGLIFTPRSSPVAPPADRRNNTWLRVYKWKPADQNSIDFMVRYNPGESYDPVLSSRVFKGMLFVSRSRNSDIIYPCETMTGEYVPPTVPVDVQRMSELQDRAPSAFQPSVPRAPNANEILIPLNAQGVPVDRNGTRVEDNTIIECSYDTDKGRWVILRTRYDKTYKLRKGDPQYGQDSAVANAIWTTIHVPITEEMIRTCASIPPDDTFEDEQYYRDDLRHKDRANKDTSSFHNKIKSELYRKVVKQGNTLLEIAMGRGGDLHKWKNSQPSRVVGFDLSQSNLDAPGQGACVRYLKEKRDNPMDRLPPALFIKGDMTTDMFAQDNRYVRILNGEDSAPTKYLEQFAGLNKFDDISCQFAIHYACTSEETFRIFAKTLQDHGKGHFFGTCLDGAAVYAFLLAKKNHVFRVNGQIVGEFTKEYEDSEGWQEEFGQTIRVLLETFETPVKEALVPFGKVTEILKEFGYELETSALFSEWYAEMSAALTPEQQEYSFLHRSFVFRRVADAVPEEKAKEEEAQEIADMPVTEEAAVAVKVKKPRKKIEKAAAVVEPAVQPIFFNLADESSGEYKFLSIEYRAPFEVNDITYPSVLHYLAWSKATQFGDTATADKILNPKAADKPKTIKTLMEGVKDANEAEWDAKKDEVMARGLRAKFVNPNNKEILAKLIATKNRPLALANPRDKYWSIGTSPDTDIAKNPAKWKGANKLGKLLEAVRKEFTPAPEVVEVE</sequence>
<evidence type="ECO:0000256" key="5">
    <source>
        <dbReference type="ARBA" id="ARBA00022691"/>
    </source>
</evidence>
<dbReference type="AlphaFoldDB" id="A0A6C0J8P6"/>
<keyword evidence="4" id="KW-0808">Transferase</keyword>
<dbReference type="GO" id="GO:0005524">
    <property type="term" value="F:ATP binding"/>
    <property type="evidence" value="ECO:0007669"/>
    <property type="project" value="InterPro"/>
</dbReference>
<dbReference type="Pfam" id="PF08719">
    <property type="entry name" value="NADAR"/>
    <property type="match status" value="1"/>
</dbReference>
<dbReference type="UniPathway" id="UPA00922"/>
<dbReference type="Gene3D" id="3.40.50.150">
    <property type="entry name" value="Vaccinia Virus protein VP39"/>
    <property type="match status" value="1"/>
</dbReference>